<reference evidence="2 3" key="1">
    <citation type="journal article" date="2024" name="J Genomics">
        <title>Draft genome sequencing and assembly of Favolaschia claudopus CIRM-BRFM 2984 isolated from oak limbs.</title>
        <authorList>
            <person name="Navarro D."/>
            <person name="Drula E."/>
            <person name="Chaduli D."/>
            <person name="Cazenave R."/>
            <person name="Ahrendt S."/>
            <person name="Wang J."/>
            <person name="Lipzen A."/>
            <person name="Daum C."/>
            <person name="Barry K."/>
            <person name="Grigoriev I.V."/>
            <person name="Favel A."/>
            <person name="Rosso M.N."/>
            <person name="Martin F."/>
        </authorList>
    </citation>
    <scope>NUCLEOTIDE SEQUENCE [LARGE SCALE GENOMIC DNA]</scope>
    <source>
        <strain evidence="2 3">CIRM-BRFM 2984</strain>
    </source>
</reference>
<dbReference type="CDD" id="cd09917">
    <property type="entry name" value="F-box_SF"/>
    <property type="match status" value="1"/>
</dbReference>
<dbReference type="SUPFAM" id="SSF81383">
    <property type="entry name" value="F-box domain"/>
    <property type="match status" value="1"/>
</dbReference>
<feature type="domain" description="F-box" evidence="1">
    <location>
        <begin position="12"/>
        <end position="37"/>
    </location>
</feature>
<keyword evidence="3" id="KW-1185">Reference proteome</keyword>
<comment type="caution">
    <text evidence="2">The sequence shown here is derived from an EMBL/GenBank/DDBJ whole genome shotgun (WGS) entry which is preliminary data.</text>
</comment>
<dbReference type="Pfam" id="PF00646">
    <property type="entry name" value="F-box"/>
    <property type="match status" value="1"/>
</dbReference>
<protein>
    <recommendedName>
        <fullName evidence="1">F-box domain-containing protein</fullName>
    </recommendedName>
</protein>
<organism evidence="2 3">
    <name type="scientific">Favolaschia claudopus</name>
    <dbReference type="NCBI Taxonomy" id="2862362"/>
    <lineage>
        <taxon>Eukaryota</taxon>
        <taxon>Fungi</taxon>
        <taxon>Dikarya</taxon>
        <taxon>Basidiomycota</taxon>
        <taxon>Agaricomycotina</taxon>
        <taxon>Agaricomycetes</taxon>
        <taxon>Agaricomycetidae</taxon>
        <taxon>Agaricales</taxon>
        <taxon>Marasmiineae</taxon>
        <taxon>Mycenaceae</taxon>
        <taxon>Favolaschia</taxon>
    </lineage>
</organism>
<dbReference type="InterPro" id="IPR036047">
    <property type="entry name" value="F-box-like_dom_sf"/>
</dbReference>
<proteinExistence type="predicted"/>
<dbReference type="EMBL" id="JAWWNJ010000025">
    <property type="protein sequence ID" value="KAK7030812.1"/>
    <property type="molecule type" value="Genomic_DNA"/>
</dbReference>
<evidence type="ECO:0000313" key="3">
    <source>
        <dbReference type="Proteomes" id="UP001362999"/>
    </source>
</evidence>
<dbReference type="InterPro" id="IPR001810">
    <property type="entry name" value="F-box_dom"/>
</dbReference>
<dbReference type="AlphaFoldDB" id="A0AAW0BVR2"/>
<sequence length="230" mass="25984">MSFKGQFFTTVDVLHCVLAYLPLISIMSFGQVCRQFRADVLGVTRGRILRYTKAFFKAPSHRQSFFYVLEGQRAWIVGAIPLAVLSFGLEPPVPSCLNVISPYGTGAEWVTLMTKALGFTVTTYSRITGEFTTLGEKYFIFKHQDIPKVVSTYVELTSTYTGVYGYAYAFTQPVMPIGITKTGTDIPISARHHFVAVDPNSWETMWTSLPRNTQNFYSASWYRTLEMGRN</sequence>
<evidence type="ECO:0000259" key="1">
    <source>
        <dbReference type="Pfam" id="PF00646"/>
    </source>
</evidence>
<dbReference type="Proteomes" id="UP001362999">
    <property type="component" value="Unassembled WGS sequence"/>
</dbReference>
<name>A0AAW0BVR2_9AGAR</name>
<accession>A0AAW0BVR2</accession>
<gene>
    <name evidence="2" type="ORF">R3P38DRAFT_2775085</name>
</gene>
<evidence type="ECO:0000313" key="2">
    <source>
        <dbReference type="EMBL" id="KAK7030812.1"/>
    </source>
</evidence>